<dbReference type="Gene3D" id="3.90.79.10">
    <property type="entry name" value="Nucleoside Triphosphate Pyrophosphohydrolase"/>
    <property type="match status" value="1"/>
</dbReference>
<dbReference type="PROSITE" id="PS01293">
    <property type="entry name" value="NUDIX_COA"/>
    <property type="match status" value="1"/>
</dbReference>
<evidence type="ECO:0000256" key="4">
    <source>
        <dbReference type="ARBA" id="ARBA00022723"/>
    </source>
</evidence>
<evidence type="ECO:0000256" key="3">
    <source>
        <dbReference type="ARBA" id="ARBA00006506"/>
    </source>
</evidence>
<dbReference type="PROSITE" id="PS51462">
    <property type="entry name" value="NUDIX"/>
    <property type="match status" value="1"/>
</dbReference>
<evidence type="ECO:0000259" key="9">
    <source>
        <dbReference type="PROSITE" id="PS51462"/>
    </source>
</evidence>
<comment type="cofactor">
    <cofactor evidence="1">
        <name>Mn(2+)</name>
        <dbReference type="ChEBI" id="CHEBI:29035"/>
    </cofactor>
</comment>
<name>A0ABQ4UGV2_9HYPH</name>
<dbReference type="Pfam" id="PF00293">
    <property type="entry name" value="NUDIX"/>
    <property type="match status" value="1"/>
</dbReference>
<evidence type="ECO:0000256" key="7">
    <source>
        <dbReference type="ARBA" id="ARBA00023211"/>
    </source>
</evidence>
<comment type="caution">
    <text evidence="10">The sequence shown here is derived from an EMBL/GenBank/DDBJ whole genome shotgun (WGS) entry which is preliminary data.</text>
</comment>
<gene>
    <name evidence="10" type="primary">nudL</name>
    <name evidence="10" type="ORF">LNAOJCKE_3241</name>
</gene>
<evidence type="ECO:0000313" key="10">
    <source>
        <dbReference type="EMBL" id="GJE66027.1"/>
    </source>
</evidence>
<dbReference type="GO" id="GO:0016787">
    <property type="term" value="F:hydrolase activity"/>
    <property type="evidence" value="ECO:0007669"/>
    <property type="project" value="UniProtKB-KW"/>
</dbReference>
<evidence type="ECO:0000313" key="11">
    <source>
        <dbReference type="Proteomes" id="UP001055039"/>
    </source>
</evidence>
<comment type="cofactor">
    <cofactor evidence="2">
        <name>Mg(2+)</name>
        <dbReference type="ChEBI" id="CHEBI:18420"/>
    </cofactor>
</comment>
<evidence type="ECO:0000256" key="2">
    <source>
        <dbReference type="ARBA" id="ARBA00001946"/>
    </source>
</evidence>
<feature type="region of interest" description="Disordered" evidence="8">
    <location>
        <begin position="1"/>
        <end position="29"/>
    </location>
</feature>
<organism evidence="10 11">
    <name type="scientific">Methylorubrum aminovorans</name>
    <dbReference type="NCBI Taxonomy" id="269069"/>
    <lineage>
        <taxon>Bacteria</taxon>
        <taxon>Pseudomonadati</taxon>
        <taxon>Pseudomonadota</taxon>
        <taxon>Alphaproteobacteria</taxon>
        <taxon>Hyphomicrobiales</taxon>
        <taxon>Methylobacteriaceae</taxon>
        <taxon>Methylorubrum</taxon>
    </lineage>
</organism>
<evidence type="ECO:0000256" key="1">
    <source>
        <dbReference type="ARBA" id="ARBA00001936"/>
    </source>
</evidence>
<keyword evidence="6" id="KW-0460">Magnesium</keyword>
<dbReference type="PANTHER" id="PTHR12992">
    <property type="entry name" value="NUDIX HYDROLASE"/>
    <property type="match status" value="1"/>
</dbReference>
<evidence type="ECO:0000256" key="5">
    <source>
        <dbReference type="ARBA" id="ARBA00022801"/>
    </source>
</evidence>
<dbReference type="EMBL" id="BPRC01000011">
    <property type="protein sequence ID" value="GJE66027.1"/>
    <property type="molecule type" value="Genomic_DNA"/>
</dbReference>
<reference evidence="10" key="2">
    <citation type="submission" date="2021-08" db="EMBL/GenBank/DDBJ databases">
        <authorList>
            <person name="Tani A."/>
            <person name="Ola A."/>
            <person name="Ogura Y."/>
            <person name="Katsura K."/>
            <person name="Hayashi T."/>
        </authorList>
    </citation>
    <scope>NUCLEOTIDE SEQUENCE</scope>
    <source>
        <strain evidence="10">NBRC 15686</strain>
    </source>
</reference>
<dbReference type="InterPro" id="IPR045121">
    <property type="entry name" value="CoAse"/>
</dbReference>
<dbReference type="CDD" id="cd03426">
    <property type="entry name" value="NUDIX_CoAse_Nudt7"/>
    <property type="match status" value="1"/>
</dbReference>
<dbReference type="NCBIfam" id="NF007980">
    <property type="entry name" value="PRK10707.1"/>
    <property type="match status" value="1"/>
</dbReference>
<feature type="domain" description="Nudix hydrolase" evidence="9">
    <location>
        <begin position="74"/>
        <end position="210"/>
    </location>
</feature>
<keyword evidence="5 10" id="KW-0378">Hydrolase</keyword>
<dbReference type="InterPro" id="IPR000059">
    <property type="entry name" value="NUDIX_hydrolase_NudL_CS"/>
</dbReference>
<sequence>MRLDEAAGPLEAGSSEARSAEGASPDAFGLDGFLARAETRLSHVPPGPGVPLSNPRGDHDLQPEGFAVAPATPHRPAAVLVPVIDRPDGVTLLFTKRAAHLRDHSGQVAFPGGKVDPEDTSPIDTALREAREEIGLESEAVRPLGYLDPYLSGTGFLVMPVVGLVAHEAVLIPNPAEVAAVFEVPLAFLMDPARHLVRSAEWKGRTRYFYAIPFAEHLIWGVTAGIVHNLQERLYPTASIPEHLDA</sequence>
<evidence type="ECO:0000256" key="6">
    <source>
        <dbReference type="ARBA" id="ARBA00022842"/>
    </source>
</evidence>
<keyword evidence="4" id="KW-0479">Metal-binding</keyword>
<protein>
    <submittedName>
        <fullName evidence="10">Nudix hydrolase NudL</fullName>
    </submittedName>
</protein>
<keyword evidence="7" id="KW-0464">Manganese</keyword>
<dbReference type="InterPro" id="IPR000086">
    <property type="entry name" value="NUDIX_hydrolase_dom"/>
</dbReference>
<accession>A0ABQ4UGV2</accession>
<reference evidence="10" key="1">
    <citation type="journal article" date="2021" name="Front. Microbiol.">
        <title>Comprehensive Comparative Genomics and Phenotyping of Methylobacterium Species.</title>
        <authorList>
            <person name="Alessa O."/>
            <person name="Ogura Y."/>
            <person name="Fujitani Y."/>
            <person name="Takami H."/>
            <person name="Hayashi T."/>
            <person name="Sahin N."/>
            <person name="Tani A."/>
        </authorList>
    </citation>
    <scope>NUCLEOTIDE SEQUENCE</scope>
    <source>
        <strain evidence="10">NBRC 15686</strain>
    </source>
</reference>
<proteinExistence type="inferred from homology"/>
<dbReference type="Proteomes" id="UP001055039">
    <property type="component" value="Unassembled WGS sequence"/>
</dbReference>
<dbReference type="PANTHER" id="PTHR12992:SF11">
    <property type="entry name" value="MITOCHONDRIAL COENZYME A DIPHOSPHATASE NUDT8"/>
    <property type="match status" value="1"/>
</dbReference>
<feature type="compositionally biased region" description="Low complexity" evidence="8">
    <location>
        <begin position="11"/>
        <end position="24"/>
    </location>
</feature>
<dbReference type="InterPro" id="IPR015797">
    <property type="entry name" value="NUDIX_hydrolase-like_dom_sf"/>
</dbReference>
<dbReference type="SUPFAM" id="SSF55811">
    <property type="entry name" value="Nudix"/>
    <property type="match status" value="1"/>
</dbReference>
<keyword evidence="11" id="KW-1185">Reference proteome</keyword>
<comment type="similarity">
    <text evidence="3">Belongs to the Nudix hydrolase family. PCD1 subfamily.</text>
</comment>
<evidence type="ECO:0000256" key="8">
    <source>
        <dbReference type="SAM" id="MobiDB-lite"/>
    </source>
</evidence>
<dbReference type="RefSeq" id="WP_238225578.1">
    <property type="nucleotide sequence ID" value="NZ_BAAADH010000007.1"/>
</dbReference>
<feature type="region of interest" description="Disordered" evidence="8">
    <location>
        <begin position="41"/>
        <end position="69"/>
    </location>
</feature>